<feature type="chain" id="PRO_5037807991" description="Porin" evidence="1">
    <location>
        <begin position="25"/>
        <end position="235"/>
    </location>
</feature>
<protein>
    <recommendedName>
        <fullName evidence="4">Porin</fullName>
    </recommendedName>
</protein>
<dbReference type="AlphaFoldDB" id="A0A934SDN2"/>
<evidence type="ECO:0000313" key="3">
    <source>
        <dbReference type="Proteomes" id="UP000603141"/>
    </source>
</evidence>
<name>A0A934SDN2_9BACT</name>
<keyword evidence="3" id="KW-1185">Reference proteome</keyword>
<gene>
    <name evidence="2" type="ORF">JIN85_12850</name>
</gene>
<feature type="signal peptide" evidence="1">
    <location>
        <begin position="1"/>
        <end position="24"/>
    </location>
</feature>
<dbReference type="Pfam" id="PF09694">
    <property type="entry name" value="Gcw_chp"/>
    <property type="match status" value="1"/>
</dbReference>
<keyword evidence="1" id="KW-0732">Signal</keyword>
<dbReference type="InterPro" id="IPR010239">
    <property type="entry name" value="CHP02001"/>
</dbReference>
<dbReference type="RefSeq" id="WP_200271318.1">
    <property type="nucleotide sequence ID" value="NZ_JAENIJ010000020.1"/>
</dbReference>
<proteinExistence type="predicted"/>
<reference evidence="2" key="1">
    <citation type="submission" date="2021-01" db="EMBL/GenBank/DDBJ databases">
        <title>Modified the classification status of verrucomicrobia.</title>
        <authorList>
            <person name="Feng X."/>
        </authorList>
    </citation>
    <scope>NUCLEOTIDE SEQUENCE</scope>
    <source>
        <strain evidence="2">KCTC 22041</strain>
    </source>
</reference>
<accession>A0A934SDN2</accession>
<evidence type="ECO:0008006" key="4">
    <source>
        <dbReference type="Google" id="ProtNLM"/>
    </source>
</evidence>
<dbReference type="EMBL" id="JAENIJ010000020">
    <property type="protein sequence ID" value="MBK1883308.1"/>
    <property type="molecule type" value="Genomic_DNA"/>
</dbReference>
<organism evidence="2 3">
    <name type="scientific">Luteolibacter pohnpeiensis</name>
    <dbReference type="NCBI Taxonomy" id="454153"/>
    <lineage>
        <taxon>Bacteria</taxon>
        <taxon>Pseudomonadati</taxon>
        <taxon>Verrucomicrobiota</taxon>
        <taxon>Verrucomicrobiia</taxon>
        <taxon>Verrucomicrobiales</taxon>
        <taxon>Verrucomicrobiaceae</taxon>
        <taxon>Luteolibacter</taxon>
    </lineage>
</organism>
<evidence type="ECO:0000313" key="2">
    <source>
        <dbReference type="EMBL" id="MBK1883308.1"/>
    </source>
</evidence>
<sequence length="235" mass="25410">MRNYSKTIVALAAASGLAAGSASAIDLDYNLHAGYTSEYLFRGLNLGQDLTEVGGDVSTEMYGLDLSAGFWQASFDAPMGGDHLNELDLYGSVAKDFDFVTASVGYIWYYNYDDIDDAQEVVFALSHDFGFVEASLSYFLDVETDNDGYSEFALSKGFDLTSCLTLNVSSALGYYVEPNDFAHVTTKVALDYKFAESATISPFIAASISLSDKDYTLNSGAKNQLVGGMMVSVDF</sequence>
<comment type="caution">
    <text evidence="2">The sequence shown here is derived from an EMBL/GenBank/DDBJ whole genome shotgun (WGS) entry which is preliminary data.</text>
</comment>
<dbReference type="Proteomes" id="UP000603141">
    <property type="component" value="Unassembled WGS sequence"/>
</dbReference>
<evidence type="ECO:0000256" key="1">
    <source>
        <dbReference type="SAM" id="SignalP"/>
    </source>
</evidence>